<evidence type="ECO:0000313" key="1">
    <source>
        <dbReference type="EMBL" id="KAB1199157.1"/>
    </source>
</evidence>
<organism evidence="1 2">
    <name type="scientific">Morella rubra</name>
    <name type="common">Chinese bayberry</name>
    <dbReference type="NCBI Taxonomy" id="262757"/>
    <lineage>
        <taxon>Eukaryota</taxon>
        <taxon>Viridiplantae</taxon>
        <taxon>Streptophyta</taxon>
        <taxon>Embryophyta</taxon>
        <taxon>Tracheophyta</taxon>
        <taxon>Spermatophyta</taxon>
        <taxon>Magnoliopsida</taxon>
        <taxon>eudicotyledons</taxon>
        <taxon>Gunneridae</taxon>
        <taxon>Pentapetalae</taxon>
        <taxon>rosids</taxon>
        <taxon>fabids</taxon>
        <taxon>Fagales</taxon>
        <taxon>Myricaceae</taxon>
        <taxon>Morella</taxon>
    </lineage>
</organism>
<dbReference type="AlphaFoldDB" id="A0A6A1UGZ6"/>
<name>A0A6A1UGZ6_9ROSI</name>
<dbReference type="OrthoDB" id="431626at2759"/>
<proteinExistence type="predicted"/>
<comment type="caution">
    <text evidence="1">The sequence shown here is derived from an EMBL/GenBank/DDBJ whole genome shotgun (WGS) entry which is preliminary data.</text>
</comment>
<dbReference type="EMBL" id="RXIC02000492">
    <property type="protein sequence ID" value="KAB1199157.1"/>
    <property type="molecule type" value="Genomic_DNA"/>
</dbReference>
<gene>
    <name evidence="1" type="ORF">CJ030_MR0G027017</name>
</gene>
<keyword evidence="2" id="KW-1185">Reference proteome</keyword>
<accession>A0A6A1UGZ6</accession>
<evidence type="ECO:0000313" key="2">
    <source>
        <dbReference type="Proteomes" id="UP000516437"/>
    </source>
</evidence>
<reference evidence="1 2" key="1">
    <citation type="journal article" date="2019" name="Plant Biotechnol. J.">
        <title>The red bayberry genome and genetic basis of sex determination.</title>
        <authorList>
            <person name="Jia H.M."/>
            <person name="Jia H.J."/>
            <person name="Cai Q.L."/>
            <person name="Wang Y."/>
            <person name="Zhao H.B."/>
            <person name="Yang W.F."/>
            <person name="Wang G.Y."/>
            <person name="Li Y.H."/>
            <person name="Zhan D.L."/>
            <person name="Shen Y.T."/>
            <person name="Niu Q.F."/>
            <person name="Chang L."/>
            <person name="Qiu J."/>
            <person name="Zhao L."/>
            <person name="Xie H.B."/>
            <person name="Fu W.Y."/>
            <person name="Jin J."/>
            <person name="Li X.W."/>
            <person name="Jiao Y."/>
            <person name="Zhou C.C."/>
            <person name="Tu T."/>
            <person name="Chai C.Y."/>
            <person name="Gao J.L."/>
            <person name="Fan L.J."/>
            <person name="van de Weg E."/>
            <person name="Wang J.Y."/>
            <person name="Gao Z.S."/>
        </authorList>
    </citation>
    <scope>NUCLEOTIDE SEQUENCE [LARGE SCALE GENOMIC DNA]</scope>
    <source>
        <tissue evidence="1">Leaves</tissue>
    </source>
</reference>
<protein>
    <submittedName>
        <fullName evidence="1">Uncharacterized protein</fullName>
    </submittedName>
</protein>
<sequence>MGITTRSKAKLAPNQWTVVSLPAKMLALLADVLVEIQEQDLADEDEVESDWEEVQSEDVKIDKDTLNSLCAESSVRPTYEHLTAMEKVFNKDQEDDYEDDQLRVVDTLNQINLASYLGDFFVNFCQHNRQLFETLCQQPMAKENLQFFRLRVVNDSGSDSLIKIVTVTAIDEIT</sequence>
<dbReference type="Proteomes" id="UP000516437">
    <property type="component" value="Unassembled WGS sequence"/>
</dbReference>